<dbReference type="Pfam" id="PF24681">
    <property type="entry name" value="Kelch_KLHDC2_KLHL20_DRC7"/>
    <property type="match status" value="1"/>
</dbReference>
<gene>
    <name evidence="4" type="primary">KLHDC2_0</name>
    <name evidence="4" type="ORF">FJT64_014662</name>
</gene>
<dbReference type="OrthoDB" id="6329155at2759"/>
<dbReference type="PANTHER" id="PTHR46228">
    <property type="entry name" value="KELCH DOMAIN-CONTAINING PROTEIN"/>
    <property type="match status" value="1"/>
</dbReference>
<dbReference type="InterPro" id="IPR015915">
    <property type="entry name" value="Kelch-typ_b-propeller"/>
</dbReference>
<keyword evidence="1" id="KW-0880">Kelch repeat</keyword>
<dbReference type="SUPFAM" id="SSF117281">
    <property type="entry name" value="Kelch motif"/>
    <property type="match status" value="1"/>
</dbReference>
<accession>A0A6A4V8C0</accession>
<evidence type="ECO:0000256" key="2">
    <source>
        <dbReference type="ARBA" id="ARBA00022737"/>
    </source>
</evidence>
<dbReference type="Proteomes" id="UP000440578">
    <property type="component" value="Unassembled WGS sequence"/>
</dbReference>
<evidence type="ECO:0000313" key="4">
    <source>
        <dbReference type="EMBL" id="KAF0286898.1"/>
    </source>
</evidence>
<comment type="caution">
    <text evidence="4">The sequence shown here is derived from an EMBL/GenBank/DDBJ whole genome shotgun (WGS) entry which is preliminary data.</text>
</comment>
<evidence type="ECO:0000313" key="5">
    <source>
        <dbReference type="Proteomes" id="UP000440578"/>
    </source>
</evidence>
<reference evidence="4 5" key="1">
    <citation type="submission" date="2019-07" db="EMBL/GenBank/DDBJ databases">
        <title>Draft genome assembly of a fouling barnacle, Amphibalanus amphitrite (Darwin, 1854): The first reference genome for Thecostraca.</title>
        <authorList>
            <person name="Kim W."/>
        </authorList>
    </citation>
    <scope>NUCLEOTIDE SEQUENCE [LARGE SCALE GENOMIC DNA]</scope>
    <source>
        <strain evidence="4">SNU_AA5</strain>
        <tissue evidence="4">Soma without cirri and trophi</tissue>
    </source>
</reference>
<evidence type="ECO:0000256" key="1">
    <source>
        <dbReference type="ARBA" id="ARBA00022441"/>
    </source>
</evidence>
<sequence>MKDDEQYDNNAYTREPYYHPADEVMLYDCEYEVWHGVRIHGDPPPRYVGATAKVIGDRMLLFGGFMEDRQLGTSNVRTVYELDLNKMAWKQIWADGVPPLACDKLVSWCYEGNSTCSGGSALAGRPGYYRTSGWPAHPGAMREDAAERPAGATRGRSVGVARDQRRPTHPASRTRAPPWSAVGRTSSAARLGNRLNDFYCLDWRPWSGLNCE</sequence>
<keyword evidence="5" id="KW-1185">Reference proteome</keyword>
<dbReference type="AlphaFoldDB" id="A0A6A4V8C0"/>
<dbReference type="EMBL" id="VIIS01002223">
    <property type="protein sequence ID" value="KAF0286898.1"/>
    <property type="molecule type" value="Genomic_DNA"/>
</dbReference>
<organism evidence="4 5">
    <name type="scientific">Amphibalanus amphitrite</name>
    <name type="common">Striped barnacle</name>
    <name type="synonym">Balanus amphitrite</name>
    <dbReference type="NCBI Taxonomy" id="1232801"/>
    <lineage>
        <taxon>Eukaryota</taxon>
        <taxon>Metazoa</taxon>
        <taxon>Ecdysozoa</taxon>
        <taxon>Arthropoda</taxon>
        <taxon>Crustacea</taxon>
        <taxon>Multicrustacea</taxon>
        <taxon>Cirripedia</taxon>
        <taxon>Thoracica</taxon>
        <taxon>Thoracicalcarea</taxon>
        <taxon>Balanomorpha</taxon>
        <taxon>Balanoidea</taxon>
        <taxon>Balanidae</taxon>
        <taxon>Amphibalaninae</taxon>
        <taxon>Amphibalanus</taxon>
    </lineage>
</organism>
<proteinExistence type="predicted"/>
<dbReference type="PANTHER" id="PTHR46228:SF2">
    <property type="entry name" value="KELCH REPEAT PROTEIN (AFU_ORTHOLOGUE AFUA_4G14350)"/>
    <property type="match status" value="1"/>
</dbReference>
<keyword evidence="2" id="KW-0677">Repeat</keyword>
<feature type="region of interest" description="Disordered" evidence="3">
    <location>
        <begin position="139"/>
        <end position="184"/>
    </location>
</feature>
<evidence type="ECO:0000256" key="3">
    <source>
        <dbReference type="SAM" id="MobiDB-lite"/>
    </source>
</evidence>
<name>A0A6A4V8C0_AMPAM</name>
<protein>
    <submittedName>
        <fullName evidence="4">Kelch domain-containing protein 2</fullName>
    </submittedName>
</protein>
<dbReference type="Gene3D" id="2.120.10.80">
    <property type="entry name" value="Kelch-type beta propeller"/>
    <property type="match status" value="1"/>
</dbReference>